<evidence type="ECO:0000256" key="1">
    <source>
        <dbReference type="ARBA" id="ARBA00022761"/>
    </source>
</evidence>
<dbReference type="InterPro" id="IPR036697">
    <property type="entry name" value="Hemocyanin_N_sf"/>
</dbReference>
<dbReference type="InterPro" id="IPR005204">
    <property type="entry name" value="Hemocyanin_N"/>
</dbReference>
<dbReference type="GO" id="GO:0045735">
    <property type="term" value="F:nutrient reservoir activity"/>
    <property type="evidence" value="ECO:0007669"/>
    <property type="project" value="UniProtKB-KW"/>
</dbReference>
<protein>
    <submittedName>
        <fullName evidence="6">Riboflavin binding hexamerin</fullName>
    </submittedName>
</protein>
<dbReference type="Pfam" id="PF00372">
    <property type="entry name" value="Hemocyanin_M"/>
    <property type="match status" value="1"/>
</dbReference>
<reference evidence="6" key="1">
    <citation type="submission" date="2013-12" db="EMBL/GenBank/DDBJ databases">
        <authorList>
            <person name="Venkatrao V."/>
            <person name="Dutta-Gupta A."/>
        </authorList>
    </citation>
    <scope>NUCLEOTIDE SEQUENCE</scope>
</reference>
<evidence type="ECO:0000259" key="3">
    <source>
        <dbReference type="Pfam" id="PF00372"/>
    </source>
</evidence>
<dbReference type="InterPro" id="IPR014756">
    <property type="entry name" value="Ig_E-set"/>
</dbReference>
<dbReference type="InterPro" id="IPR013788">
    <property type="entry name" value="Hemocyanin/hexamerin"/>
</dbReference>
<feature type="domain" description="Hemocyanin N-terminal" evidence="4">
    <location>
        <begin position="33"/>
        <end position="154"/>
    </location>
</feature>
<dbReference type="EMBL" id="KF984196">
    <property type="protein sequence ID" value="AHL24706.1"/>
    <property type="molecule type" value="mRNA"/>
</dbReference>
<dbReference type="InterPro" id="IPR037020">
    <property type="entry name" value="Hemocyanin_C_sf"/>
</dbReference>
<feature type="domain" description="Hemocyanin middle" evidence="3">
    <location>
        <begin position="160"/>
        <end position="437"/>
    </location>
</feature>
<dbReference type="AlphaFoldDB" id="W8PPQ9"/>
<dbReference type="Pfam" id="PF03723">
    <property type="entry name" value="Hemocyanin_C"/>
    <property type="match status" value="1"/>
</dbReference>
<comment type="similarity">
    <text evidence="2">Belongs to the hemocyanin family.</text>
</comment>
<dbReference type="PRINTS" id="PR00187">
    <property type="entry name" value="HAEMOCYANIN"/>
</dbReference>
<keyword evidence="1" id="KW-0758">Storage protein</keyword>
<evidence type="ECO:0000259" key="4">
    <source>
        <dbReference type="Pfam" id="PF03722"/>
    </source>
</evidence>
<evidence type="ECO:0000259" key="5">
    <source>
        <dbReference type="Pfam" id="PF03723"/>
    </source>
</evidence>
<name>W8PPQ9_CORCP</name>
<dbReference type="Gene3D" id="2.60.40.1520">
    <property type="entry name" value="Hemocyanin, C-terminal domain"/>
    <property type="match status" value="1"/>
</dbReference>
<feature type="domain" description="Hemocyanin C-terminal" evidence="5">
    <location>
        <begin position="446"/>
        <end position="692"/>
    </location>
</feature>
<dbReference type="Pfam" id="PF03722">
    <property type="entry name" value="Hemocyanin_N"/>
    <property type="match status" value="1"/>
</dbReference>
<dbReference type="InterPro" id="IPR000896">
    <property type="entry name" value="Hemocyanin/hexamerin_mid_dom"/>
</dbReference>
<dbReference type="Gene3D" id="1.20.1370.10">
    <property type="entry name" value="Hemocyanin, N-terminal domain"/>
    <property type="match status" value="1"/>
</dbReference>
<organism evidence="6">
    <name type="scientific">Corcyra cephalonica</name>
    <name type="common">Rice moth</name>
    <dbReference type="NCBI Taxonomy" id="139036"/>
    <lineage>
        <taxon>Eukaryota</taxon>
        <taxon>Metazoa</taxon>
        <taxon>Ecdysozoa</taxon>
        <taxon>Arthropoda</taxon>
        <taxon>Hexapoda</taxon>
        <taxon>Insecta</taxon>
        <taxon>Pterygota</taxon>
        <taxon>Neoptera</taxon>
        <taxon>Endopterygota</taxon>
        <taxon>Lepidoptera</taxon>
        <taxon>Glossata</taxon>
        <taxon>Ditrysia</taxon>
        <taxon>Pyraloidea</taxon>
        <taxon>Pyralidae</taxon>
        <taxon>Galleriinae</taxon>
        <taxon>Corcyra</taxon>
    </lineage>
</organism>
<evidence type="ECO:0000313" key="6">
    <source>
        <dbReference type="EMBL" id="AHL24706.1"/>
    </source>
</evidence>
<accession>W8PPQ9</accession>
<dbReference type="SUPFAM" id="SSF48050">
    <property type="entry name" value="Hemocyanin, N-terminal domain"/>
    <property type="match status" value="1"/>
</dbReference>
<dbReference type="Gene3D" id="1.10.1280.10">
    <property type="entry name" value="Di-copper center containing domain from catechol oxidase"/>
    <property type="match status" value="1"/>
</dbReference>
<dbReference type="PANTHER" id="PTHR11511:SF5">
    <property type="entry name" value="FAT-BODY PROTEIN 1-RELATED"/>
    <property type="match status" value="1"/>
</dbReference>
<sequence>MGRIGLPVLAWSVAWRISDTVHKLQKTVDHTNLEHQYKLLALFFHTHEINHFKEQQEIAATWDIHKNAALYDNATAVQLTTNMLRDRTILPMHMPFTILDPMHRYQVSTLFHLLYSAKTYDTFYKTAVYLREHVNEYQFVYVLSVAIMHRPDTQDIRIPPIYDVFPSYFHNGEVYDNCSKNNHSWPSYDRTLPVNIHLGGQCRIRLNETVWPYLQTRESFVVSYLTHDPALNAMYYNNKLAYPTWLRSETCGLKDRRGELFWFRHKQIISRYYMARLAAGLGEIPELGSNEVEEGYTSSLLYHNGISFPVRPDHFVLQHQSWLSDEIEEIEVYENRIRDVIDKGFYITNTGEHVSITSPDSIDVLGRLIEANVDSPNVRYYKDFISIWKQVLGNSITHDPVYRHGVPLVVPSVLEHYETVLRDPAFYMIVKRVLNLFNLWHEQLPHYTKEELSVPGVIIQNVDVGELLTYYDYTYYNVTNHLHLTEVESHNVFNTKSVLVQRPRLNHKVFTVRVNVKSEAAKHVTVRFFLAPKYDGYGHEIPLHINSHNFFLLDVFDYELKSGDNMITRVSTDNVLVTDECDSASVLFNKVDSALQGHGQYTLNSKQNILRIPRHLLLPKGLVSGMPFVLMVHITEYHAPNDVHVSDSGFSVLDGITRLTSDPLGFPVDRPLYEWQISGVENIFFEDVQIFHKITPEITQVPAYTE</sequence>
<dbReference type="GO" id="GO:0005615">
    <property type="term" value="C:extracellular space"/>
    <property type="evidence" value="ECO:0007669"/>
    <property type="project" value="UniProtKB-ARBA"/>
</dbReference>
<dbReference type="PANTHER" id="PTHR11511">
    <property type="entry name" value="LARVAL STORAGE PROTEIN/PHENOLOXIDASE"/>
    <property type="match status" value="1"/>
</dbReference>
<dbReference type="SUPFAM" id="SSF48056">
    <property type="entry name" value="Di-copper centre-containing domain"/>
    <property type="match status" value="1"/>
</dbReference>
<proteinExistence type="evidence at transcript level"/>
<dbReference type="SUPFAM" id="SSF81296">
    <property type="entry name" value="E set domains"/>
    <property type="match status" value="1"/>
</dbReference>
<dbReference type="PROSITE" id="PS00210">
    <property type="entry name" value="HEMOCYANIN_2"/>
    <property type="match status" value="1"/>
</dbReference>
<evidence type="ECO:0000256" key="2">
    <source>
        <dbReference type="ARBA" id="ARBA00038082"/>
    </source>
</evidence>
<dbReference type="InterPro" id="IPR005203">
    <property type="entry name" value="Hemocyanin_C"/>
</dbReference>
<dbReference type="InterPro" id="IPR008922">
    <property type="entry name" value="Di-copper_centre_dom_sf"/>
</dbReference>